<reference evidence="3" key="1">
    <citation type="journal article" date="2023" name="PLoS Negl. Trop. Dis.">
        <title>A genome sequence for Biomphalaria pfeifferi, the major vector snail for the human-infecting parasite Schistosoma mansoni.</title>
        <authorList>
            <person name="Bu L."/>
            <person name="Lu L."/>
            <person name="Laidemitt M.R."/>
            <person name="Zhang S.M."/>
            <person name="Mutuku M."/>
            <person name="Mkoji G."/>
            <person name="Steinauer M."/>
            <person name="Loker E.S."/>
        </authorList>
    </citation>
    <scope>NUCLEOTIDE SEQUENCE</scope>
    <source>
        <strain evidence="3">KasaAsao</strain>
    </source>
</reference>
<evidence type="ECO:0000313" key="3">
    <source>
        <dbReference type="EMBL" id="KAK0046049.1"/>
    </source>
</evidence>
<reference evidence="3" key="2">
    <citation type="submission" date="2023-04" db="EMBL/GenBank/DDBJ databases">
        <authorList>
            <person name="Bu L."/>
            <person name="Lu L."/>
            <person name="Laidemitt M.R."/>
            <person name="Zhang S.M."/>
            <person name="Mutuku M."/>
            <person name="Mkoji G."/>
            <person name="Steinauer M."/>
            <person name="Loker E.S."/>
        </authorList>
    </citation>
    <scope>NUCLEOTIDE SEQUENCE</scope>
    <source>
        <strain evidence="3">KasaAsao</strain>
        <tissue evidence="3">Whole Snail</tissue>
    </source>
</reference>
<sequence length="125" mass="13368">MRSKLKSHGIDLNSIPETDVSADKPTKIKKEISELRKTLVNSESMKSLLEEAEELEQKATEKIQKCKKNKIDMRLDVASVVTLGATGALSGLASVSASGIAKAFSRAASAVSGAVRVGIERIKRS</sequence>
<feature type="region of interest" description="Disordered" evidence="2">
    <location>
        <begin position="1"/>
        <end position="23"/>
    </location>
</feature>
<accession>A0AAD8B0X8</accession>
<keyword evidence="1" id="KW-0175">Coiled coil</keyword>
<dbReference type="Proteomes" id="UP001233172">
    <property type="component" value="Unassembled WGS sequence"/>
</dbReference>
<comment type="caution">
    <text evidence="3">The sequence shown here is derived from an EMBL/GenBank/DDBJ whole genome shotgun (WGS) entry which is preliminary data.</text>
</comment>
<evidence type="ECO:0000313" key="4">
    <source>
        <dbReference type="Proteomes" id="UP001233172"/>
    </source>
</evidence>
<gene>
    <name evidence="3" type="ORF">Bpfe_024510</name>
</gene>
<proteinExistence type="predicted"/>
<dbReference type="AlphaFoldDB" id="A0AAD8B0X8"/>
<name>A0AAD8B0X8_BIOPF</name>
<evidence type="ECO:0000256" key="1">
    <source>
        <dbReference type="SAM" id="Coils"/>
    </source>
</evidence>
<keyword evidence="4" id="KW-1185">Reference proteome</keyword>
<protein>
    <submittedName>
        <fullName evidence="3">GTPase IMAP family member 7</fullName>
    </submittedName>
</protein>
<dbReference type="EMBL" id="JASAOG010000171">
    <property type="protein sequence ID" value="KAK0046049.1"/>
    <property type="molecule type" value="Genomic_DNA"/>
</dbReference>
<evidence type="ECO:0000256" key="2">
    <source>
        <dbReference type="SAM" id="MobiDB-lite"/>
    </source>
</evidence>
<feature type="coiled-coil region" evidence="1">
    <location>
        <begin position="42"/>
        <end position="69"/>
    </location>
</feature>
<organism evidence="3 4">
    <name type="scientific">Biomphalaria pfeifferi</name>
    <name type="common">Bloodfluke planorb</name>
    <name type="synonym">Freshwater snail</name>
    <dbReference type="NCBI Taxonomy" id="112525"/>
    <lineage>
        <taxon>Eukaryota</taxon>
        <taxon>Metazoa</taxon>
        <taxon>Spiralia</taxon>
        <taxon>Lophotrochozoa</taxon>
        <taxon>Mollusca</taxon>
        <taxon>Gastropoda</taxon>
        <taxon>Heterobranchia</taxon>
        <taxon>Euthyneura</taxon>
        <taxon>Panpulmonata</taxon>
        <taxon>Hygrophila</taxon>
        <taxon>Lymnaeoidea</taxon>
        <taxon>Planorbidae</taxon>
        <taxon>Biomphalaria</taxon>
    </lineage>
</organism>